<keyword evidence="3" id="KW-1185">Reference proteome</keyword>
<sequence length="147" mass="15920">MAAHDPDEAGQPSAMGKMGNVERVMEKWAADLVDRVFRPRRESVEVVSTLRRECDDNIMILGRGRTLVPNAFTVALPQESHRELGSHAHQLGPVLAAKVRDHAASHSYVFAGPVTVTLEPDPTVDTGGYRIQSSIVPARPGSRESAG</sequence>
<comment type="caution">
    <text evidence="2">The sequence shown here is derived from an EMBL/GenBank/DDBJ whole genome shotgun (WGS) entry which is preliminary data.</text>
</comment>
<evidence type="ECO:0000313" key="3">
    <source>
        <dbReference type="Proteomes" id="UP001571476"/>
    </source>
</evidence>
<dbReference type="EMBL" id="JBGOSP010000024">
    <property type="protein sequence ID" value="MFA3841333.1"/>
    <property type="molecule type" value="Genomic_DNA"/>
</dbReference>
<evidence type="ECO:0000313" key="2">
    <source>
        <dbReference type="EMBL" id="MFA3841333.1"/>
    </source>
</evidence>
<proteinExistence type="predicted"/>
<dbReference type="RefSeq" id="WP_372565571.1">
    <property type="nucleotide sequence ID" value="NZ_JBGOSP010000024.1"/>
</dbReference>
<accession>A0ABV4SWC5</accession>
<dbReference type="Proteomes" id="UP001571476">
    <property type="component" value="Unassembled WGS sequence"/>
</dbReference>
<reference evidence="2 3" key="1">
    <citation type="submission" date="2024-08" db="EMBL/GenBank/DDBJ databases">
        <title>Genome sequence of Streptomyces aureus CACIA-1.46HGO.</title>
        <authorList>
            <person name="Evangelista-Martinez Z."/>
        </authorList>
    </citation>
    <scope>NUCLEOTIDE SEQUENCE [LARGE SCALE GENOMIC DNA]</scope>
    <source>
        <strain evidence="2 3">CACIA-1.46HGO</strain>
    </source>
</reference>
<name>A0ABV4SWC5_9ACTN</name>
<protein>
    <submittedName>
        <fullName evidence="2">DUF3662 domain-containing protein</fullName>
    </submittedName>
</protein>
<feature type="domain" description="FhaA N-terminal" evidence="1">
    <location>
        <begin position="20"/>
        <end position="131"/>
    </location>
</feature>
<organism evidence="2 3">
    <name type="scientific">Streptomyces aureus</name>
    <dbReference type="NCBI Taxonomy" id="193461"/>
    <lineage>
        <taxon>Bacteria</taxon>
        <taxon>Bacillati</taxon>
        <taxon>Actinomycetota</taxon>
        <taxon>Actinomycetes</taxon>
        <taxon>Kitasatosporales</taxon>
        <taxon>Streptomycetaceae</taxon>
        <taxon>Streptomyces</taxon>
    </lineage>
</organism>
<gene>
    <name evidence="2" type="ORF">ACEG43_34910</name>
</gene>
<evidence type="ECO:0000259" key="1">
    <source>
        <dbReference type="Pfam" id="PF12401"/>
    </source>
</evidence>
<dbReference type="InterPro" id="IPR022128">
    <property type="entry name" value="FhaA_N"/>
</dbReference>
<dbReference type="Pfam" id="PF12401">
    <property type="entry name" value="FhaA_N"/>
    <property type="match status" value="1"/>
</dbReference>
<dbReference type="InterPro" id="IPR042287">
    <property type="entry name" value="FhaA_N_sf"/>
</dbReference>
<dbReference type="Gene3D" id="3.30.2320.60">
    <property type="entry name" value="FhaA, phosphopeptide-binding domain (DUF3662)"/>
    <property type="match status" value="1"/>
</dbReference>